<evidence type="ECO:0000256" key="8">
    <source>
        <dbReference type="ARBA" id="ARBA00022840"/>
    </source>
</evidence>
<accession>A0A7C5ALU8</accession>
<dbReference type="GO" id="GO:0004515">
    <property type="term" value="F:nicotinate-nucleotide adenylyltransferase activity"/>
    <property type="evidence" value="ECO:0007669"/>
    <property type="project" value="UniProtKB-UniRule"/>
</dbReference>
<dbReference type="SUPFAM" id="SSF52374">
    <property type="entry name" value="Nucleotidylyl transferase"/>
    <property type="match status" value="1"/>
</dbReference>
<dbReference type="NCBIfam" id="TIGR00125">
    <property type="entry name" value="cyt_tran_rel"/>
    <property type="match status" value="1"/>
</dbReference>
<dbReference type="NCBIfam" id="NF000840">
    <property type="entry name" value="PRK00071.1-3"/>
    <property type="match status" value="1"/>
</dbReference>
<comment type="similarity">
    <text evidence="3 11">Belongs to the NadD family.</text>
</comment>
<evidence type="ECO:0000256" key="6">
    <source>
        <dbReference type="ARBA" id="ARBA00022695"/>
    </source>
</evidence>
<dbReference type="PANTHER" id="PTHR39321">
    <property type="entry name" value="NICOTINATE-NUCLEOTIDE ADENYLYLTRANSFERASE-RELATED"/>
    <property type="match status" value="1"/>
</dbReference>
<evidence type="ECO:0000256" key="11">
    <source>
        <dbReference type="HAMAP-Rule" id="MF_00244"/>
    </source>
</evidence>
<evidence type="ECO:0000256" key="3">
    <source>
        <dbReference type="ARBA" id="ARBA00009014"/>
    </source>
</evidence>
<dbReference type="CDD" id="cd02165">
    <property type="entry name" value="NMNAT"/>
    <property type="match status" value="1"/>
</dbReference>
<dbReference type="GO" id="GO:0009435">
    <property type="term" value="P:NAD+ biosynthetic process"/>
    <property type="evidence" value="ECO:0007669"/>
    <property type="project" value="UniProtKB-UniRule"/>
</dbReference>
<organism evidence="13">
    <name type="scientific">Desulfobacca acetoxidans</name>
    <dbReference type="NCBI Taxonomy" id="60893"/>
    <lineage>
        <taxon>Bacteria</taxon>
        <taxon>Pseudomonadati</taxon>
        <taxon>Thermodesulfobacteriota</taxon>
        <taxon>Desulfobaccia</taxon>
        <taxon>Desulfobaccales</taxon>
        <taxon>Desulfobaccaceae</taxon>
        <taxon>Desulfobacca</taxon>
    </lineage>
</organism>
<dbReference type="HAMAP" id="MF_00244">
    <property type="entry name" value="NaMN_adenylyltr"/>
    <property type="match status" value="1"/>
</dbReference>
<dbReference type="InterPro" id="IPR005248">
    <property type="entry name" value="NadD/NMNAT"/>
</dbReference>
<proteinExistence type="inferred from homology"/>
<sequence length="221" mass="25476">MEAGTAPKRLGLFGGTFNPIHHGHLRSGEEVAEALDLWQVWFIPAAYPPHKAPAEVTPFEVRLTMTRLAVGRHPRLRVSDLEGRRPGKSYSIETLRYLRQKFGPQGELYFILGLDAILDIATWKDYRELFTLSHFVVLDRPGYDREHLAEVLCREVHPDFRPLPGGQGFEHPSGYRVLCQHTTLLDISATQIRRLVREGRSIRYLLPEAVRRFILKNRLYI</sequence>
<evidence type="ECO:0000256" key="10">
    <source>
        <dbReference type="ARBA" id="ARBA00048721"/>
    </source>
</evidence>
<evidence type="ECO:0000256" key="1">
    <source>
        <dbReference type="ARBA" id="ARBA00002324"/>
    </source>
</evidence>
<keyword evidence="7 11" id="KW-0547">Nucleotide-binding</keyword>
<dbReference type="EMBL" id="DTKJ01000044">
    <property type="protein sequence ID" value="HGZ11854.1"/>
    <property type="molecule type" value="Genomic_DNA"/>
</dbReference>
<dbReference type="UniPathway" id="UPA00253">
    <property type="reaction ID" value="UER00332"/>
</dbReference>
<keyword evidence="5 11" id="KW-0808">Transferase</keyword>
<reference evidence="13" key="1">
    <citation type="journal article" date="2020" name="mSystems">
        <title>Genome- and Community-Level Interaction Insights into Carbon Utilization and Element Cycling Functions of Hydrothermarchaeota in Hydrothermal Sediment.</title>
        <authorList>
            <person name="Zhou Z."/>
            <person name="Liu Y."/>
            <person name="Xu W."/>
            <person name="Pan J."/>
            <person name="Luo Z.H."/>
            <person name="Li M."/>
        </authorList>
    </citation>
    <scope>NUCLEOTIDE SEQUENCE [LARGE SCALE GENOMIC DNA]</scope>
    <source>
        <strain evidence="13">SpSt-853</strain>
    </source>
</reference>
<dbReference type="NCBIfam" id="TIGR00482">
    <property type="entry name" value="nicotinate (nicotinamide) nucleotide adenylyltransferase"/>
    <property type="match status" value="1"/>
</dbReference>
<gene>
    <name evidence="11" type="primary">nadD</name>
    <name evidence="13" type="ORF">ENW48_06505</name>
</gene>
<dbReference type="Gene3D" id="3.40.50.620">
    <property type="entry name" value="HUPs"/>
    <property type="match status" value="1"/>
</dbReference>
<feature type="domain" description="Cytidyltransferase-like" evidence="12">
    <location>
        <begin position="12"/>
        <end position="194"/>
    </location>
</feature>
<dbReference type="AlphaFoldDB" id="A0A7C5ALU8"/>
<comment type="pathway">
    <text evidence="2 11">Cofactor biosynthesis; NAD(+) biosynthesis; deamido-NAD(+) from nicotinate D-ribonucleotide: step 1/1.</text>
</comment>
<dbReference type="InterPro" id="IPR014729">
    <property type="entry name" value="Rossmann-like_a/b/a_fold"/>
</dbReference>
<name>A0A7C5ALU8_9BACT</name>
<evidence type="ECO:0000256" key="2">
    <source>
        <dbReference type="ARBA" id="ARBA00005019"/>
    </source>
</evidence>
<dbReference type="Pfam" id="PF01467">
    <property type="entry name" value="CTP_transf_like"/>
    <property type="match status" value="1"/>
</dbReference>
<evidence type="ECO:0000256" key="5">
    <source>
        <dbReference type="ARBA" id="ARBA00022679"/>
    </source>
</evidence>
<comment type="caution">
    <text evidence="13">The sequence shown here is derived from an EMBL/GenBank/DDBJ whole genome shotgun (WGS) entry which is preliminary data.</text>
</comment>
<keyword evidence="6 11" id="KW-0548">Nucleotidyltransferase</keyword>
<evidence type="ECO:0000256" key="4">
    <source>
        <dbReference type="ARBA" id="ARBA00022642"/>
    </source>
</evidence>
<keyword evidence="4 11" id="KW-0662">Pyridine nucleotide biosynthesis</keyword>
<dbReference type="PANTHER" id="PTHR39321:SF3">
    <property type="entry name" value="PHOSPHOPANTETHEINE ADENYLYLTRANSFERASE"/>
    <property type="match status" value="1"/>
</dbReference>
<keyword evidence="8 11" id="KW-0067">ATP-binding</keyword>
<dbReference type="EC" id="2.7.7.18" evidence="11"/>
<comment type="catalytic activity">
    <reaction evidence="10 11">
        <text>nicotinate beta-D-ribonucleotide + ATP + H(+) = deamido-NAD(+) + diphosphate</text>
        <dbReference type="Rhea" id="RHEA:22860"/>
        <dbReference type="ChEBI" id="CHEBI:15378"/>
        <dbReference type="ChEBI" id="CHEBI:30616"/>
        <dbReference type="ChEBI" id="CHEBI:33019"/>
        <dbReference type="ChEBI" id="CHEBI:57502"/>
        <dbReference type="ChEBI" id="CHEBI:58437"/>
        <dbReference type="EC" id="2.7.7.18"/>
    </reaction>
</comment>
<comment type="function">
    <text evidence="1 11">Catalyzes the reversible adenylation of nicotinate mononucleotide (NaMN) to nicotinic acid adenine dinucleotide (NaAD).</text>
</comment>
<evidence type="ECO:0000256" key="9">
    <source>
        <dbReference type="ARBA" id="ARBA00023027"/>
    </source>
</evidence>
<evidence type="ECO:0000259" key="12">
    <source>
        <dbReference type="Pfam" id="PF01467"/>
    </source>
</evidence>
<dbReference type="InterPro" id="IPR004821">
    <property type="entry name" value="Cyt_trans-like"/>
</dbReference>
<dbReference type="GO" id="GO:0005524">
    <property type="term" value="F:ATP binding"/>
    <property type="evidence" value="ECO:0007669"/>
    <property type="project" value="UniProtKB-KW"/>
</dbReference>
<protein>
    <recommendedName>
        <fullName evidence="11">Probable nicotinate-nucleotide adenylyltransferase</fullName>
        <ecNumber evidence="11">2.7.7.18</ecNumber>
    </recommendedName>
    <alternativeName>
        <fullName evidence="11">Deamido-NAD(+) diphosphorylase</fullName>
    </alternativeName>
    <alternativeName>
        <fullName evidence="11">Deamido-NAD(+) pyrophosphorylase</fullName>
    </alternativeName>
    <alternativeName>
        <fullName evidence="11">Nicotinate mononucleotide adenylyltransferase</fullName>
        <shortName evidence="11">NaMN adenylyltransferase</shortName>
    </alternativeName>
</protein>
<keyword evidence="9 11" id="KW-0520">NAD</keyword>
<evidence type="ECO:0000313" key="13">
    <source>
        <dbReference type="EMBL" id="HGZ11854.1"/>
    </source>
</evidence>
<evidence type="ECO:0000256" key="7">
    <source>
        <dbReference type="ARBA" id="ARBA00022741"/>
    </source>
</evidence>